<evidence type="ECO:0000256" key="3">
    <source>
        <dbReference type="ARBA" id="ARBA00022576"/>
    </source>
</evidence>
<dbReference type="SUPFAM" id="SSF53383">
    <property type="entry name" value="PLP-dependent transferases"/>
    <property type="match status" value="1"/>
</dbReference>
<comment type="cofactor">
    <cofactor evidence="1 6">
        <name>pyridoxal 5'-phosphate</name>
        <dbReference type="ChEBI" id="CHEBI:597326"/>
    </cofactor>
</comment>
<dbReference type="Gene3D" id="3.90.1150.10">
    <property type="entry name" value="Aspartate Aminotransferase, domain 1"/>
    <property type="match status" value="1"/>
</dbReference>
<evidence type="ECO:0000256" key="1">
    <source>
        <dbReference type="ARBA" id="ARBA00001933"/>
    </source>
</evidence>
<dbReference type="InterPro" id="IPR050596">
    <property type="entry name" value="AspAT/PAT-like"/>
</dbReference>
<evidence type="ECO:0000259" key="7">
    <source>
        <dbReference type="Pfam" id="PF00155"/>
    </source>
</evidence>
<name>A0A378M8Y0_LISGR</name>
<evidence type="ECO:0000256" key="4">
    <source>
        <dbReference type="ARBA" id="ARBA00022679"/>
    </source>
</evidence>
<sequence>MRTPLSKRIQEVAPSPTLSITAKAKQMKKDGIDVIGLGAGEPDFNTPANIIQAAVDSMEKGYTKYTPSAGIPELKQAIVDKLARDQHLTYEPNQIFVGTGAKHVLYSVFQAIIDPGDEVIIPGPYWVTYPEQVKLAGGVPVFIDTTFEEDFKLSDARLAQAITPKTKALVLNSPNNPTGMAYTKAELEAIGKVAEEHGLYIISDEIYEKLYYGNKQDLVSIASLSDKLYAQTIVINGVSKAYAMTGWRIGYAAAASELIAGMTKLADHLTSNPTSNSQYAAVEAYNGSQEVPQQMYQAFEERMNRFYPQLEKIPGFRPKKPAGAFYFFIETKEAAKQKGYASVDAFVEGLLEEALVAVIPGSGFGMPDYIRVSYATDPELFQMAIDRINEFMSK</sequence>
<keyword evidence="3 6" id="KW-0032">Aminotransferase</keyword>
<dbReference type="AlphaFoldDB" id="A0A378M8Y0"/>
<proteinExistence type="inferred from homology"/>
<dbReference type="InterPro" id="IPR004838">
    <property type="entry name" value="NHTrfase_class1_PyrdxlP-BS"/>
</dbReference>
<evidence type="ECO:0000313" key="9">
    <source>
        <dbReference type="Proteomes" id="UP000254879"/>
    </source>
</evidence>
<dbReference type="InterPro" id="IPR004839">
    <property type="entry name" value="Aminotransferase_I/II_large"/>
</dbReference>
<evidence type="ECO:0000256" key="6">
    <source>
        <dbReference type="RuleBase" id="RU000481"/>
    </source>
</evidence>
<dbReference type="CDD" id="cd00609">
    <property type="entry name" value="AAT_like"/>
    <property type="match status" value="1"/>
</dbReference>
<dbReference type="EC" id="2.6.1.-" evidence="6"/>
<dbReference type="PANTHER" id="PTHR46383">
    <property type="entry name" value="ASPARTATE AMINOTRANSFERASE"/>
    <property type="match status" value="1"/>
</dbReference>
<protein>
    <recommendedName>
        <fullName evidence="6">Aminotransferase</fullName>
        <ecNumber evidence="6">2.6.1.-</ecNumber>
    </recommendedName>
</protein>
<keyword evidence="5" id="KW-0663">Pyridoxal phosphate</keyword>
<evidence type="ECO:0000256" key="5">
    <source>
        <dbReference type="ARBA" id="ARBA00022898"/>
    </source>
</evidence>
<dbReference type="GO" id="GO:0030170">
    <property type="term" value="F:pyridoxal phosphate binding"/>
    <property type="evidence" value="ECO:0007669"/>
    <property type="project" value="InterPro"/>
</dbReference>
<dbReference type="PANTHER" id="PTHR46383:SF1">
    <property type="entry name" value="ASPARTATE AMINOTRANSFERASE"/>
    <property type="match status" value="1"/>
</dbReference>
<comment type="similarity">
    <text evidence="2 6">Belongs to the class-I pyridoxal-phosphate-dependent aminotransferase family.</text>
</comment>
<accession>A0A378M8Y0</accession>
<evidence type="ECO:0000256" key="2">
    <source>
        <dbReference type="ARBA" id="ARBA00007441"/>
    </source>
</evidence>
<dbReference type="RefSeq" id="WP_115345457.1">
    <property type="nucleotide sequence ID" value="NZ_JAASVE010000004.1"/>
</dbReference>
<dbReference type="InterPro" id="IPR015421">
    <property type="entry name" value="PyrdxlP-dep_Trfase_major"/>
</dbReference>
<reference evidence="8 9" key="1">
    <citation type="submission" date="2018-06" db="EMBL/GenBank/DDBJ databases">
        <authorList>
            <consortium name="Pathogen Informatics"/>
            <person name="Doyle S."/>
        </authorList>
    </citation>
    <scope>NUCLEOTIDE SEQUENCE [LARGE SCALE GENOMIC DNA]</scope>
    <source>
        <strain evidence="9">NCTC 10815</strain>
    </source>
</reference>
<gene>
    <name evidence="8" type="ORF">NCTC10815_00015</name>
</gene>
<dbReference type="PROSITE" id="PS00105">
    <property type="entry name" value="AA_TRANSFER_CLASS_1"/>
    <property type="match status" value="1"/>
</dbReference>
<dbReference type="FunFam" id="3.40.640.10:FF:000033">
    <property type="entry name" value="Aspartate aminotransferase"/>
    <property type="match status" value="1"/>
</dbReference>
<dbReference type="GO" id="GO:0006520">
    <property type="term" value="P:amino acid metabolic process"/>
    <property type="evidence" value="ECO:0007669"/>
    <property type="project" value="InterPro"/>
</dbReference>
<dbReference type="GO" id="GO:0008483">
    <property type="term" value="F:transaminase activity"/>
    <property type="evidence" value="ECO:0007669"/>
    <property type="project" value="UniProtKB-KW"/>
</dbReference>
<dbReference type="EMBL" id="UGPG01000001">
    <property type="protein sequence ID" value="STY42771.1"/>
    <property type="molecule type" value="Genomic_DNA"/>
</dbReference>
<dbReference type="Proteomes" id="UP000254879">
    <property type="component" value="Unassembled WGS sequence"/>
</dbReference>
<dbReference type="Pfam" id="PF00155">
    <property type="entry name" value="Aminotran_1_2"/>
    <property type="match status" value="1"/>
</dbReference>
<keyword evidence="4 6" id="KW-0808">Transferase</keyword>
<dbReference type="InterPro" id="IPR015422">
    <property type="entry name" value="PyrdxlP-dep_Trfase_small"/>
</dbReference>
<feature type="domain" description="Aminotransferase class I/classII large" evidence="7">
    <location>
        <begin position="33"/>
        <end position="388"/>
    </location>
</feature>
<dbReference type="Gene3D" id="3.40.640.10">
    <property type="entry name" value="Type I PLP-dependent aspartate aminotransferase-like (Major domain)"/>
    <property type="match status" value="1"/>
</dbReference>
<evidence type="ECO:0000313" key="8">
    <source>
        <dbReference type="EMBL" id="STY42771.1"/>
    </source>
</evidence>
<dbReference type="InterPro" id="IPR015424">
    <property type="entry name" value="PyrdxlP-dep_Trfase"/>
</dbReference>
<organism evidence="8 9">
    <name type="scientific">Listeria grayi</name>
    <name type="common">Listeria murrayi</name>
    <dbReference type="NCBI Taxonomy" id="1641"/>
    <lineage>
        <taxon>Bacteria</taxon>
        <taxon>Bacillati</taxon>
        <taxon>Bacillota</taxon>
        <taxon>Bacilli</taxon>
        <taxon>Bacillales</taxon>
        <taxon>Listeriaceae</taxon>
        <taxon>Listeria</taxon>
    </lineage>
</organism>